<proteinExistence type="predicted"/>
<dbReference type="EMBL" id="JANAVB010045020">
    <property type="protein sequence ID" value="KAJ6790624.1"/>
    <property type="molecule type" value="Genomic_DNA"/>
</dbReference>
<keyword evidence="3" id="KW-1185">Reference proteome</keyword>
<organism evidence="2 3">
    <name type="scientific">Iris pallida</name>
    <name type="common">Sweet iris</name>
    <dbReference type="NCBI Taxonomy" id="29817"/>
    <lineage>
        <taxon>Eukaryota</taxon>
        <taxon>Viridiplantae</taxon>
        <taxon>Streptophyta</taxon>
        <taxon>Embryophyta</taxon>
        <taxon>Tracheophyta</taxon>
        <taxon>Spermatophyta</taxon>
        <taxon>Magnoliopsida</taxon>
        <taxon>Liliopsida</taxon>
        <taxon>Asparagales</taxon>
        <taxon>Iridaceae</taxon>
        <taxon>Iridoideae</taxon>
        <taxon>Irideae</taxon>
        <taxon>Iris</taxon>
    </lineage>
</organism>
<dbReference type="Pfam" id="PF11955">
    <property type="entry name" value="PORR"/>
    <property type="match status" value="1"/>
</dbReference>
<evidence type="ECO:0000259" key="1">
    <source>
        <dbReference type="Pfam" id="PF11955"/>
    </source>
</evidence>
<dbReference type="Proteomes" id="UP001140949">
    <property type="component" value="Unassembled WGS sequence"/>
</dbReference>
<protein>
    <submittedName>
        <fullName evidence="2">Protein ROOT PRIMORDIUM DEFECTIVE 1 isoform X1</fullName>
    </submittedName>
</protein>
<feature type="domain" description="PORR" evidence="1">
    <location>
        <begin position="41"/>
        <end position="370"/>
    </location>
</feature>
<dbReference type="PANTHER" id="PTHR31476:SF12">
    <property type="entry name" value="UBIQUITIN CARBOXYL-TERMINAL HYDROLASE FAMILY PROTEIN"/>
    <property type="match status" value="1"/>
</dbReference>
<dbReference type="PANTHER" id="PTHR31476">
    <property type="entry name" value="PROTEIN WHAT'S THIS FACTOR 1 HOMOLOG, CHLOROPLASTIC"/>
    <property type="match status" value="1"/>
</dbReference>
<evidence type="ECO:0000313" key="3">
    <source>
        <dbReference type="Proteomes" id="UP001140949"/>
    </source>
</evidence>
<evidence type="ECO:0000313" key="2">
    <source>
        <dbReference type="EMBL" id="KAJ6790624.1"/>
    </source>
</evidence>
<reference evidence="2" key="1">
    <citation type="journal article" date="2023" name="GigaByte">
        <title>Genome assembly of the bearded iris, Iris pallida Lam.</title>
        <authorList>
            <person name="Bruccoleri R.E."/>
            <person name="Oakeley E.J."/>
            <person name="Faust A.M.E."/>
            <person name="Altorfer M."/>
            <person name="Dessus-Babus S."/>
            <person name="Burckhardt D."/>
            <person name="Oertli M."/>
            <person name="Naumann U."/>
            <person name="Petersen F."/>
            <person name="Wong J."/>
        </authorList>
    </citation>
    <scope>NUCLEOTIDE SEQUENCE</scope>
    <source>
        <strain evidence="2">GSM-AAB239-AS_SAM_17_03QT</strain>
    </source>
</reference>
<dbReference type="GO" id="GO:0003723">
    <property type="term" value="F:RNA binding"/>
    <property type="evidence" value="ECO:0007669"/>
    <property type="project" value="InterPro"/>
</dbReference>
<gene>
    <name evidence="2" type="ORF">M6B38_247235</name>
</gene>
<accession>A0AAX6DFV5</accession>
<dbReference type="AlphaFoldDB" id="A0AAX6DFV5"/>
<reference evidence="2" key="2">
    <citation type="submission" date="2023-04" db="EMBL/GenBank/DDBJ databases">
        <authorList>
            <person name="Bruccoleri R.E."/>
            <person name="Oakeley E.J."/>
            <person name="Faust A.-M."/>
            <person name="Dessus-Babus S."/>
            <person name="Altorfer M."/>
            <person name="Burckhardt D."/>
            <person name="Oertli M."/>
            <person name="Naumann U."/>
            <person name="Petersen F."/>
            <person name="Wong J."/>
        </authorList>
    </citation>
    <scope>NUCLEOTIDE SEQUENCE</scope>
    <source>
        <strain evidence="2">GSM-AAB239-AS_SAM_17_03QT</strain>
        <tissue evidence="2">Leaf</tissue>
    </source>
</reference>
<dbReference type="InterPro" id="IPR045040">
    <property type="entry name" value="PORR_fam"/>
</dbReference>
<sequence length="429" mass="49900">MLRILHNSHKNKFPERKAAVLLHRRWRKPTDSAQTRLESRTRDPRLDRLAARAKTLKKVLKLQELMSKARRGFTSVQIMSRWRNIVGINTPIGDFLRKYPRVFETYAHPSRRNPVCRVSKKFSDLVLEEAAAVEESGPETVRRLAKLLMMSADGALHAHALWLVRRELGLPDGFRDSVLSRHPDMFRMVYPDTVVLVERDEGLAGAEVEKWREKEYREKWLSEFETKYAFPIHFPTGFRIERGFRERMRNWQRLAYVKPYEKKEGTVRVRTCGGMERFEKRVVGVLHEFLSLTVERMVEVERLAHFRRDFNMEPVNVRELLLKHPGIFYISTKGDTQTVFLREAYSKGCLLEPNPIYAVRRKMLDLILLGSRNAAIANIVQPLEGLSKDDGAIDENSVDASCDEDWVMPILPRYGEQPLDSNGSNLRDA</sequence>
<name>A0AAX6DFV5_IRIPA</name>
<dbReference type="InterPro" id="IPR021099">
    <property type="entry name" value="PORR_domain"/>
</dbReference>
<comment type="caution">
    <text evidence="2">The sequence shown here is derived from an EMBL/GenBank/DDBJ whole genome shotgun (WGS) entry which is preliminary data.</text>
</comment>